<comment type="similarity">
    <text evidence="2 7">Belongs to the FPP/GGPP synthase family.</text>
</comment>
<dbReference type="Gene3D" id="1.10.600.10">
    <property type="entry name" value="Farnesyl Diphosphate Synthase"/>
    <property type="match status" value="1"/>
</dbReference>
<dbReference type="InterPro" id="IPR053378">
    <property type="entry name" value="Prenyl_diphosphate_synthase"/>
</dbReference>
<dbReference type="Pfam" id="PF00348">
    <property type="entry name" value="polyprenyl_synt"/>
    <property type="match status" value="1"/>
</dbReference>
<evidence type="ECO:0000256" key="7">
    <source>
        <dbReference type="RuleBase" id="RU004466"/>
    </source>
</evidence>
<evidence type="ECO:0000256" key="2">
    <source>
        <dbReference type="ARBA" id="ARBA00006706"/>
    </source>
</evidence>
<reference evidence="8 9" key="1">
    <citation type="submission" date="2016-06" db="EMBL/GenBank/DDBJ databases">
        <authorList>
            <person name="Kjaerup R.B."/>
            <person name="Dalgaard T.S."/>
            <person name="Juul-Madsen H.R."/>
        </authorList>
    </citation>
    <scope>NUCLEOTIDE SEQUENCE [LARGE SCALE GENOMIC DNA]</scope>
    <source>
        <strain evidence="8">2</strain>
    </source>
</reference>
<dbReference type="GO" id="GO:0046872">
    <property type="term" value="F:metal ion binding"/>
    <property type="evidence" value="ECO:0007669"/>
    <property type="project" value="UniProtKB-KW"/>
</dbReference>
<keyword evidence="4" id="KW-0479">Metal-binding</keyword>
<keyword evidence="3 7" id="KW-0808">Transferase</keyword>
<sequence length="311" mass="33664">MSAIPFPRGKTRELPFPDWMRTVQTRIEATLSRLLPPAEAIPARLHQAMRYASLNGGKRVRPLFAFAAGELTGGSPEKLEIVSSAVELIHAYSLVHDDLPCMDNDVLRRGRPTCHVEYDEPTALLVGDSLQSLAFELLARTDLGSESANSARQLEMVRLLAHASGSSGMAGGQAIDLGAVGNVLDQPELELMHALKTGALIRAAVMLGALCGETLSDEARESLDRFAKRAGLLFQVVDDILDCTVSTATLGKTAGKDAVDEKPTYVSLLGLERAREFADELGKQALDSLAIFGERGQRLIELTAFITHRKF</sequence>
<dbReference type="InterPro" id="IPR008949">
    <property type="entry name" value="Isoprenoid_synthase_dom_sf"/>
</dbReference>
<name>A0A1A8XR36_9RHOO</name>
<dbReference type="CDD" id="cd00685">
    <property type="entry name" value="Trans_IPPS_HT"/>
    <property type="match status" value="1"/>
</dbReference>
<comment type="cofactor">
    <cofactor evidence="1">
        <name>Mg(2+)</name>
        <dbReference type="ChEBI" id="CHEBI:18420"/>
    </cofactor>
</comment>
<keyword evidence="6" id="KW-0414">Isoprene biosynthesis</keyword>
<evidence type="ECO:0000256" key="5">
    <source>
        <dbReference type="ARBA" id="ARBA00022842"/>
    </source>
</evidence>
<dbReference type="GO" id="GO:0004337">
    <property type="term" value="F:(2E,6E)-farnesyl diphosphate synthase activity"/>
    <property type="evidence" value="ECO:0007669"/>
    <property type="project" value="UniProtKB-EC"/>
</dbReference>
<evidence type="ECO:0000256" key="3">
    <source>
        <dbReference type="ARBA" id="ARBA00022679"/>
    </source>
</evidence>
<keyword evidence="5" id="KW-0460">Magnesium</keyword>
<dbReference type="InterPro" id="IPR033749">
    <property type="entry name" value="Polyprenyl_synt_CS"/>
</dbReference>
<dbReference type="InterPro" id="IPR000092">
    <property type="entry name" value="Polyprenyl_synt"/>
</dbReference>
<dbReference type="AlphaFoldDB" id="A0A1A8XR36"/>
<gene>
    <name evidence="8" type="primary">ispA</name>
    <name evidence="8" type="ORF">PROAA_210022</name>
</gene>
<accession>A0A1A8XR36</accession>
<keyword evidence="9" id="KW-1185">Reference proteome</keyword>
<dbReference type="NCBIfam" id="NF045485">
    <property type="entry name" value="FPPsyn"/>
    <property type="match status" value="1"/>
</dbReference>
<dbReference type="EMBL" id="FLQY01000124">
    <property type="protein sequence ID" value="SBT07121.1"/>
    <property type="molecule type" value="Genomic_DNA"/>
</dbReference>
<dbReference type="EC" id="2.5.1.10" evidence="8"/>
<dbReference type="SUPFAM" id="SSF48576">
    <property type="entry name" value="Terpenoid synthases"/>
    <property type="match status" value="1"/>
</dbReference>
<dbReference type="PANTHER" id="PTHR43281">
    <property type="entry name" value="FARNESYL DIPHOSPHATE SYNTHASE"/>
    <property type="match status" value="1"/>
</dbReference>
<dbReference type="SFLD" id="SFLDG01017">
    <property type="entry name" value="Polyprenyl_Transferase_Like"/>
    <property type="match status" value="1"/>
</dbReference>
<dbReference type="FunFam" id="1.10.600.10:FF:000001">
    <property type="entry name" value="Geranylgeranyl diphosphate synthase"/>
    <property type="match status" value="1"/>
</dbReference>
<dbReference type="Proteomes" id="UP000199600">
    <property type="component" value="Unassembled WGS sequence"/>
</dbReference>
<evidence type="ECO:0000313" key="8">
    <source>
        <dbReference type="EMBL" id="SBT07121.1"/>
    </source>
</evidence>
<dbReference type="PROSITE" id="PS00723">
    <property type="entry name" value="POLYPRENYL_SYNTHASE_1"/>
    <property type="match status" value="1"/>
</dbReference>
<organism evidence="8 9">
    <name type="scientific">Candidatus Propionivibrio aalborgensis</name>
    <dbReference type="NCBI Taxonomy" id="1860101"/>
    <lineage>
        <taxon>Bacteria</taxon>
        <taxon>Pseudomonadati</taxon>
        <taxon>Pseudomonadota</taxon>
        <taxon>Betaproteobacteria</taxon>
        <taxon>Rhodocyclales</taxon>
        <taxon>Rhodocyclaceae</taxon>
        <taxon>Propionivibrio</taxon>
    </lineage>
</organism>
<proteinExistence type="inferred from homology"/>
<dbReference type="EC" id="2.5.1.1" evidence="8"/>
<protein>
    <submittedName>
        <fullName evidence="8">Geranyltranstransferase</fullName>
        <ecNumber evidence="8">2.5.1.1</ecNumber>
        <ecNumber evidence="8">2.5.1.10</ecNumber>
    </submittedName>
</protein>
<evidence type="ECO:0000256" key="6">
    <source>
        <dbReference type="ARBA" id="ARBA00023229"/>
    </source>
</evidence>
<dbReference type="SFLD" id="SFLDS00005">
    <property type="entry name" value="Isoprenoid_Synthase_Type_I"/>
    <property type="match status" value="1"/>
</dbReference>
<evidence type="ECO:0000256" key="4">
    <source>
        <dbReference type="ARBA" id="ARBA00022723"/>
    </source>
</evidence>
<evidence type="ECO:0000256" key="1">
    <source>
        <dbReference type="ARBA" id="ARBA00001946"/>
    </source>
</evidence>
<dbReference type="GO" id="GO:0005737">
    <property type="term" value="C:cytoplasm"/>
    <property type="evidence" value="ECO:0007669"/>
    <property type="project" value="UniProtKB-ARBA"/>
</dbReference>
<dbReference type="GO" id="GO:0016114">
    <property type="term" value="P:terpenoid biosynthetic process"/>
    <property type="evidence" value="ECO:0007669"/>
    <property type="project" value="UniProtKB-ARBA"/>
</dbReference>
<dbReference type="PANTHER" id="PTHR43281:SF1">
    <property type="entry name" value="FARNESYL DIPHOSPHATE SYNTHASE"/>
    <property type="match status" value="1"/>
</dbReference>
<dbReference type="GO" id="GO:0004161">
    <property type="term" value="F:dimethylallyltranstransferase activity"/>
    <property type="evidence" value="ECO:0007669"/>
    <property type="project" value="UniProtKB-EC"/>
</dbReference>
<evidence type="ECO:0000313" key="9">
    <source>
        <dbReference type="Proteomes" id="UP000199600"/>
    </source>
</evidence>